<evidence type="ECO:0000313" key="2">
    <source>
        <dbReference type="EMBL" id="CAD6441484.1"/>
    </source>
</evidence>
<accession>A0A8H2VMJ9</accession>
<dbReference type="EMBL" id="CAJHIA010000006">
    <property type="protein sequence ID" value="CAD6441484.1"/>
    <property type="molecule type" value="Genomic_DNA"/>
</dbReference>
<dbReference type="AlphaFoldDB" id="A0A8H2VMJ9"/>
<gene>
    <name evidence="2" type="ORF">SCLTRI_LOCUS1273</name>
</gene>
<feature type="region of interest" description="Disordered" evidence="1">
    <location>
        <begin position="1"/>
        <end position="163"/>
    </location>
</feature>
<dbReference type="OrthoDB" id="3555132at2759"/>
<proteinExistence type="predicted"/>
<dbReference type="Proteomes" id="UP000624404">
    <property type="component" value="Unassembled WGS sequence"/>
</dbReference>
<sequence>MPSKVSQKRSASPSPKTRQHKRPRINIVNHTSATSNFAEKALNNTEASENSPSLNVPTKKSRKRSGNPSTGARKEKYPRVRLTPSTAITFISGDDASSKTETNTKLKFKLKITMNKNPEPSKMPSKIPEKRSISPPPEEPQTKRTKSTPHKSTTSGFTADVSSKSKETIEVNLAPAANQIVAIRPRVTKSTATDDVSRSEATRKKVHVIQMREKNSEKSVSKCKPKTNTTRRSNQFMAINPREPLRKVEDAEINVVRSWVPLNDPDDDLSKSLSLTNGLVSLDKPLPIPLARDPLKTFGAAEKKFIALWMRANKTVGTRGKYLAFQNLLYSLGCKHPSFDKETLLKFDHRIERFISRIKKSLKECGAIAFREEDKLETYPVFADWTVVWLEEDWNGVYDTRGYYTDNYLEKYSPDLKGYDGDKDFVLELAIDDPFEEMETFIVEVPEDFQIPNVTDADPGIIRNRKHYSNPYGMADWR</sequence>
<evidence type="ECO:0000313" key="3">
    <source>
        <dbReference type="Proteomes" id="UP000624404"/>
    </source>
</evidence>
<evidence type="ECO:0000256" key="1">
    <source>
        <dbReference type="SAM" id="MobiDB-lite"/>
    </source>
</evidence>
<feature type="compositionally biased region" description="Polar residues" evidence="1">
    <location>
        <begin position="150"/>
        <end position="162"/>
    </location>
</feature>
<reference evidence="2" key="1">
    <citation type="submission" date="2020-10" db="EMBL/GenBank/DDBJ databases">
        <authorList>
            <person name="Kusch S."/>
        </authorList>
    </citation>
    <scope>NUCLEOTIDE SEQUENCE</scope>
    <source>
        <strain evidence="2">SwB9</strain>
    </source>
</reference>
<keyword evidence="3" id="KW-1185">Reference proteome</keyword>
<name>A0A8H2VMJ9_9HELO</name>
<protein>
    <submittedName>
        <fullName evidence="2">D5dc0286-4d64-463b-8f03-c05867383383-CDS</fullName>
    </submittedName>
</protein>
<feature type="compositionally biased region" description="Polar residues" evidence="1">
    <location>
        <begin position="1"/>
        <end position="16"/>
    </location>
</feature>
<comment type="caution">
    <text evidence="2">The sequence shown here is derived from an EMBL/GenBank/DDBJ whole genome shotgun (WGS) entry which is preliminary data.</text>
</comment>
<organism evidence="2 3">
    <name type="scientific">Sclerotinia trifoliorum</name>
    <dbReference type="NCBI Taxonomy" id="28548"/>
    <lineage>
        <taxon>Eukaryota</taxon>
        <taxon>Fungi</taxon>
        <taxon>Dikarya</taxon>
        <taxon>Ascomycota</taxon>
        <taxon>Pezizomycotina</taxon>
        <taxon>Leotiomycetes</taxon>
        <taxon>Helotiales</taxon>
        <taxon>Sclerotiniaceae</taxon>
        <taxon>Sclerotinia</taxon>
    </lineage>
</organism>
<feature type="compositionally biased region" description="Polar residues" evidence="1">
    <location>
        <begin position="28"/>
        <end position="58"/>
    </location>
</feature>